<name>A0A8S0PRJ8_OLEEU</name>
<gene>
    <name evidence="1" type="ORF">OLEA9_A026180</name>
</gene>
<keyword evidence="2" id="KW-1185">Reference proteome</keyword>
<reference evidence="1 2" key="1">
    <citation type="submission" date="2019-12" db="EMBL/GenBank/DDBJ databases">
        <authorList>
            <person name="Alioto T."/>
            <person name="Alioto T."/>
            <person name="Gomez Garrido J."/>
        </authorList>
    </citation>
    <scope>NUCLEOTIDE SEQUENCE [LARGE SCALE GENOMIC DNA]</scope>
</reference>
<dbReference type="AlphaFoldDB" id="A0A8S0PRJ8"/>
<evidence type="ECO:0000313" key="1">
    <source>
        <dbReference type="EMBL" id="CAA2955327.1"/>
    </source>
</evidence>
<comment type="caution">
    <text evidence="1">The sequence shown here is derived from an EMBL/GenBank/DDBJ whole genome shotgun (WGS) entry which is preliminary data.</text>
</comment>
<dbReference type="Gramene" id="OE9A026180T1">
    <property type="protein sequence ID" value="OE9A026180C1"/>
    <property type="gene ID" value="OE9A026180"/>
</dbReference>
<dbReference type="EMBL" id="CACTIH010000146">
    <property type="protein sequence ID" value="CAA2955327.1"/>
    <property type="molecule type" value="Genomic_DNA"/>
</dbReference>
<proteinExistence type="predicted"/>
<dbReference type="Proteomes" id="UP000594638">
    <property type="component" value="Unassembled WGS sequence"/>
</dbReference>
<sequence length="370" mass="41279">MTTGMQPDLQAFLGSFWARCVGLFLDLPDHGRNVAWFSGICRHFVGTMYRPCPGRVLAEAISGTRCAGSARDASGLWQGCSLVSRHFLVVSETRRVGHVQDEVEMQFDLQAFLGNFGQFLGYNVQAMSRMRQGRILTFRPRPRRVLATVGMQPNFQAFAGSLWARPRLGLFMVKAGTEPDFQAILGSFMDMVYKPCPGCGRNASRLSVIFRHFLEHDVQAMSGTRLVCGNSGQFLGHGVQSISRMRQGCILTFRSRPGRVLAAIGMQPNFQAFVGSLWAQCAGHVRDASRPRLGCRLIFRHFMAIMGNFVDTVRRLRPGCGRDASRLSVYRQCPGLLWATARMHPDFQAFLGSFRDMVRRRCPGHGMDAG</sequence>
<accession>A0A8S0PRJ8</accession>
<protein>
    <submittedName>
        <fullName evidence="1">Uncharacterized protein</fullName>
    </submittedName>
</protein>
<evidence type="ECO:0000313" key="2">
    <source>
        <dbReference type="Proteomes" id="UP000594638"/>
    </source>
</evidence>
<organism evidence="1 2">
    <name type="scientific">Olea europaea subsp. europaea</name>
    <dbReference type="NCBI Taxonomy" id="158383"/>
    <lineage>
        <taxon>Eukaryota</taxon>
        <taxon>Viridiplantae</taxon>
        <taxon>Streptophyta</taxon>
        <taxon>Embryophyta</taxon>
        <taxon>Tracheophyta</taxon>
        <taxon>Spermatophyta</taxon>
        <taxon>Magnoliopsida</taxon>
        <taxon>eudicotyledons</taxon>
        <taxon>Gunneridae</taxon>
        <taxon>Pentapetalae</taxon>
        <taxon>asterids</taxon>
        <taxon>lamiids</taxon>
        <taxon>Lamiales</taxon>
        <taxon>Oleaceae</taxon>
        <taxon>Oleeae</taxon>
        <taxon>Olea</taxon>
    </lineage>
</organism>